<reference evidence="1 2" key="1">
    <citation type="submission" date="2013-11" db="EMBL/GenBank/DDBJ databases">
        <title>The Genome Sequence of Eikenella corrodens CC92I.</title>
        <authorList>
            <consortium name="The Broad Institute Genomics Platform"/>
            <person name="Earl A."/>
            <person name="Allen-Vercoe E."/>
            <person name="Daigneault M."/>
            <person name="Young S.K."/>
            <person name="Zeng Q."/>
            <person name="Gargeya S."/>
            <person name="Fitzgerald M."/>
            <person name="Abouelleil A."/>
            <person name="Alvarado L."/>
            <person name="Chapman S.B."/>
            <person name="Gainer-Dewar J."/>
            <person name="Goldberg J."/>
            <person name="Griggs A."/>
            <person name="Gujja S."/>
            <person name="Hansen M."/>
            <person name="Howarth C."/>
            <person name="Imamovic A."/>
            <person name="Ireland A."/>
            <person name="Larimer J."/>
            <person name="McCowan C."/>
            <person name="Murphy C."/>
            <person name="Pearson M."/>
            <person name="Poon T.W."/>
            <person name="Priest M."/>
            <person name="Roberts A."/>
            <person name="Saif S."/>
            <person name="Shea T."/>
            <person name="Sykes S."/>
            <person name="Wortman J."/>
            <person name="Nusbaum C."/>
            <person name="Birren B."/>
        </authorList>
    </citation>
    <scope>NUCLEOTIDE SEQUENCE [LARGE SCALE GENOMIC DNA]</scope>
    <source>
        <strain evidence="1 2">CC92I</strain>
    </source>
</reference>
<name>V7IDY4_EIKCO</name>
<proteinExistence type="predicted"/>
<keyword evidence="2" id="KW-1185">Reference proteome</keyword>
<evidence type="ECO:0000313" key="1">
    <source>
        <dbReference type="EMBL" id="ETA83072.1"/>
    </source>
</evidence>
<gene>
    <name evidence="1" type="ORF">HMPREF1177_01655</name>
</gene>
<evidence type="ECO:0000313" key="2">
    <source>
        <dbReference type="Proteomes" id="UP000018554"/>
    </source>
</evidence>
<dbReference type="RefSeq" id="WP_023887650.1">
    <property type="nucleotide sequence ID" value="NZ_KI635563.1"/>
</dbReference>
<dbReference type="HOGENOM" id="CLU_2751404_0_0_4"/>
<comment type="caution">
    <text evidence="1">The sequence shown here is derived from an EMBL/GenBank/DDBJ whole genome shotgun (WGS) entry which is preliminary data.</text>
</comment>
<dbReference type="EMBL" id="AZGQ01000010">
    <property type="protein sequence ID" value="ETA83072.1"/>
    <property type="molecule type" value="Genomic_DNA"/>
</dbReference>
<dbReference type="Proteomes" id="UP000018554">
    <property type="component" value="Unassembled WGS sequence"/>
</dbReference>
<protein>
    <submittedName>
        <fullName evidence="1">Uncharacterized protein</fullName>
    </submittedName>
</protein>
<dbReference type="PATRIC" id="fig|1073362.3.peg.1890"/>
<accession>V7IDY4</accession>
<organism evidence="1 2">
    <name type="scientific">Eikenella corrodens CC92I</name>
    <dbReference type="NCBI Taxonomy" id="1073362"/>
    <lineage>
        <taxon>Bacteria</taxon>
        <taxon>Pseudomonadati</taxon>
        <taxon>Pseudomonadota</taxon>
        <taxon>Betaproteobacteria</taxon>
        <taxon>Neisseriales</taxon>
        <taxon>Neisseriaceae</taxon>
        <taxon>Eikenella</taxon>
    </lineage>
</organism>
<sequence>MMKISENLVKVSYDEFQKFITTRKLNYLIRKFPNNDGEIKLFYTTDERNMKICIATTVEAENIFQIDKTF</sequence>
<dbReference type="AlphaFoldDB" id="V7IDY4"/>